<accession>A0A2M7TJL3</accession>
<reference evidence="2" key="1">
    <citation type="submission" date="2017-09" db="EMBL/GenBank/DDBJ databases">
        <title>Depth-based differentiation of microbial function through sediment-hosted aquifers and enrichment of novel symbionts in the deep terrestrial subsurface.</title>
        <authorList>
            <person name="Probst A.J."/>
            <person name="Ladd B."/>
            <person name="Jarett J.K."/>
            <person name="Geller-Mcgrath D.E."/>
            <person name="Sieber C.M.K."/>
            <person name="Emerson J.B."/>
            <person name="Anantharaman K."/>
            <person name="Thomas B.C."/>
            <person name="Malmstrom R."/>
            <person name="Stieglmeier M."/>
            <person name="Klingl A."/>
            <person name="Woyke T."/>
            <person name="Ryan C.M."/>
            <person name="Banfield J.F."/>
        </authorList>
    </citation>
    <scope>NUCLEOTIDE SEQUENCE [LARGE SCALE GENOMIC DNA]</scope>
</reference>
<dbReference type="Proteomes" id="UP000228920">
    <property type="component" value="Unassembled WGS sequence"/>
</dbReference>
<name>A0A2M7TJL3_UNCKA</name>
<protein>
    <submittedName>
        <fullName evidence="1">Uncharacterized protein</fullName>
    </submittedName>
</protein>
<organism evidence="1 2">
    <name type="scientific">candidate division WWE3 bacterium CG_4_10_14_0_2_um_filter_41_14</name>
    <dbReference type="NCBI Taxonomy" id="1975072"/>
    <lineage>
        <taxon>Bacteria</taxon>
        <taxon>Katanobacteria</taxon>
    </lineage>
</organism>
<proteinExistence type="predicted"/>
<gene>
    <name evidence="1" type="ORF">COY32_02765</name>
</gene>
<evidence type="ECO:0000313" key="2">
    <source>
        <dbReference type="Proteomes" id="UP000228920"/>
    </source>
</evidence>
<comment type="caution">
    <text evidence="1">The sequence shown here is derived from an EMBL/GenBank/DDBJ whole genome shotgun (WGS) entry which is preliminary data.</text>
</comment>
<sequence>MRPGEAIRIIDEINQLSSFTSLVREIWLLFNLEGQSTHEYVISRVWLRGESFPKMQANFQGDIVELCKTSQPEFLKESRGFDKEVQVRDLGEVVIVPLPEDKDSA</sequence>
<dbReference type="AlphaFoldDB" id="A0A2M7TJL3"/>
<dbReference type="EMBL" id="PFNL01000080">
    <property type="protein sequence ID" value="PIZ46773.1"/>
    <property type="molecule type" value="Genomic_DNA"/>
</dbReference>
<evidence type="ECO:0000313" key="1">
    <source>
        <dbReference type="EMBL" id="PIZ46773.1"/>
    </source>
</evidence>